<dbReference type="OrthoDB" id="5056676at2759"/>
<dbReference type="Proteomes" id="UP000567885">
    <property type="component" value="Unassembled WGS sequence"/>
</dbReference>
<accession>A0A8H5TJ54</accession>
<evidence type="ECO:0000313" key="1">
    <source>
        <dbReference type="EMBL" id="KAF5671033.1"/>
    </source>
</evidence>
<dbReference type="AlphaFoldDB" id="A0A8H5TJ54"/>
<proteinExistence type="predicted"/>
<protein>
    <submittedName>
        <fullName evidence="1">Uncharacterized protein</fullName>
    </submittedName>
</protein>
<comment type="caution">
    <text evidence="1">The sequence shown here is derived from an EMBL/GenBank/DDBJ whole genome shotgun (WGS) entry which is preliminary data.</text>
</comment>
<evidence type="ECO:0000313" key="2">
    <source>
        <dbReference type="Proteomes" id="UP000567885"/>
    </source>
</evidence>
<name>A0A8H5TJ54_FUSHE</name>
<organism evidence="1 2">
    <name type="scientific">Fusarium heterosporum</name>
    <dbReference type="NCBI Taxonomy" id="42747"/>
    <lineage>
        <taxon>Eukaryota</taxon>
        <taxon>Fungi</taxon>
        <taxon>Dikarya</taxon>
        <taxon>Ascomycota</taxon>
        <taxon>Pezizomycotina</taxon>
        <taxon>Sordariomycetes</taxon>
        <taxon>Hypocreomycetidae</taxon>
        <taxon>Hypocreales</taxon>
        <taxon>Nectriaceae</taxon>
        <taxon>Fusarium</taxon>
        <taxon>Fusarium heterosporum species complex</taxon>
    </lineage>
</organism>
<reference evidence="1 2" key="1">
    <citation type="submission" date="2020-05" db="EMBL/GenBank/DDBJ databases">
        <title>Identification and distribution of gene clusters putatively required for synthesis of sphingolipid metabolism inhibitors in phylogenetically diverse species of the filamentous fungus Fusarium.</title>
        <authorList>
            <person name="Kim H.-S."/>
            <person name="Busman M."/>
            <person name="Brown D.W."/>
            <person name="Divon H."/>
            <person name="Uhlig S."/>
            <person name="Proctor R.H."/>
        </authorList>
    </citation>
    <scope>NUCLEOTIDE SEQUENCE [LARGE SCALE GENOMIC DNA]</scope>
    <source>
        <strain evidence="1 2">NRRL 20693</strain>
    </source>
</reference>
<sequence length="270" mass="30631">MFSVAFMKEPPRGLQICTPLSNEVGAERRMFQLNIQSLGKWRKELMLERPTNREASVSQAVGDQSGCLTIANSSSEARYTMDELLQFMPACMHNEQGIDAKMLADRVQAHLILEGKLTPTPNRDYPSDLAPAFQKMAVQEAQAKGLEKNRGEGTINPSFDDILKGWKSLHDIIFSGQNPAAGSMRFPPYHPTQQAFLLRRKLTAGILVTVSVKNLEACNKRELYELMREVETRGWIDMIYVTNQDEDIPWNIRNQDSKIEVINWRGAMDE</sequence>
<keyword evidence="2" id="KW-1185">Reference proteome</keyword>
<gene>
    <name evidence="1" type="ORF">FHETE_4289</name>
</gene>
<dbReference type="EMBL" id="JAAGWQ010000071">
    <property type="protein sequence ID" value="KAF5671033.1"/>
    <property type="molecule type" value="Genomic_DNA"/>
</dbReference>